<evidence type="ECO:0000259" key="7">
    <source>
        <dbReference type="PROSITE" id="PS50011"/>
    </source>
</evidence>
<dbReference type="Proteomes" id="UP001642409">
    <property type="component" value="Unassembled WGS sequence"/>
</dbReference>
<feature type="binding site" evidence="6">
    <location>
        <position position="52"/>
    </location>
    <ligand>
        <name>ATP</name>
        <dbReference type="ChEBI" id="CHEBI:30616"/>
    </ligand>
</feature>
<keyword evidence="3 6" id="KW-0547">Nucleotide-binding</keyword>
<organism evidence="8">
    <name type="scientific">Hexamita inflata</name>
    <dbReference type="NCBI Taxonomy" id="28002"/>
    <lineage>
        <taxon>Eukaryota</taxon>
        <taxon>Metamonada</taxon>
        <taxon>Diplomonadida</taxon>
        <taxon>Hexamitidae</taxon>
        <taxon>Hexamitinae</taxon>
        <taxon>Hexamita</taxon>
    </lineage>
</organism>
<evidence type="ECO:0000256" key="4">
    <source>
        <dbReference type="ARBA" id="ARBA00022777"/>
    </source>
</evidence>
<dbReference type="AlphaFoldDB" id="A0AA86UV79"/>
<dbReference type="GO" id="GO:0005524">
    <property type="term" value="F:ATP binding"/>
    <property type="evidence" value="ECO:0007669"/>
    <property type="project" value="UniProtKB-UniRule"/>
</dbReference>
<evidence type="ECO:0000256" key="3">
    <source>
        <dbReference type="ARBA" id="ARBA00022741"/>
    </source>
</evidence>
<dbReference type="InterPro" id="IPR011009">
    <property type="entry name" value="Kinase-like_dom_sf"/>
</dbReference>
<keyword evidence="2" id="KW-0808">Transferase</keyword>
<dbReference type="EMBL" id="CATOUU010000998">
    <property type="protein sequence ID" value="CAI9965981.1"/>
    <property type="molecule type" value="Genomic_DNA"/>
</dbReference>
<dbReference type="PANTHER" id="PTHR24345:SF0">
    <property type="entry name" value="CELL CYCLE SERINE_THREONINE-PROTEIN KINASE CDC5_MSD2"/>
    <property type="match status" value="1"/>
</dbReference>
<dbReference type="PROSITE" id="PS00107">
    <property type="entry name" value="PROTEIN_KINASE_ATP"/>
    <property type="match status" value="1"/>
</dbReference>
<dbReference type="GO" id="GO:0004674">
    <property type="term" value="F:protein serine/threonine kinase activity"/>
    <property type="evidence" value="ECO:0007669"/>
    <property type="project" value="UniProtKB-KW"/>
</dbReference>
<dbReference type="FunFam" id="3.30.200.20:FF:000042">
    <property type="entry name" value="Aurora kinase A"/>
    <property type="match status" value="1"/>
</dbReference>
<dbReference type="SMART" id="SM00220">
    <property type="entry name" value="S_TKc"/>
    <property type="match status" value="1"/>
</dbReference>
<protein>
    <submittedName>
        <fullName evidence="8">Serine/threonine-protein kinase PLK</fullName>
    </submittedName>
    <submittedName>
        <fullName evidence="9">Serine/threonine-protein_kinase PLK</fullName>
    </submittedName>
</protein>
<sequence length="592" mass="68593">MKKNRSYAILNSIIINPVNNNQYTLIKYLGKGSFAQVYQIQEIQSKKIFACKVMQLSMIKQLNRYEQLENEIQLYNHLKHENICELIENFTDQDNHYFILEFCNYQSMQELKYPKQSQIQQLTQQIIQALTYLKQNQIVHRDLKPHNIFLDKQTIFMNVKLGDFSIAMYCNESNDKVCCKLCGTPNFMSPEQIITHIKLSQQYNSKIDSNIDKELITMVNKIQIKPQISYQSDMWALGCIIYQLFTGIPPFQADNITSTFKRILLGQFPALENQHANDFVSKCLVADPNQRLTVEQAQSHAYVLDNILSSRTLLPNLSEVQQSDSKNTMHHLKNIFQDYKFNDQVVNFDQTGIIPTVQNLVKLVNTPQTFIHFDASLDPYDYLIATTQYRPQYYALKYPYVIKMSQNLFVLSTGQCGILFTAGQLISSANGILFDFIGESVIRYSYDQAFTLFPAETALLQQFRQKNKFSITDCLDQFVPQSVYESNVHLINDRFKFNSLQIYQLINNYIQKLSKDEQLKQKAKRSLTEQVLKFAGSIQPFISVQDQKIFIHSSSGVYQQITNPNLTKMIKGDGVVVLVNEKGVRVVVERFE</sequence>
<dbReference type="PROSITE" id="PS00108">
    <property type="entry name" value="PROTEIN_KINASE_ST"/>
    <property type="match status" value="1"/>
</dbReference>
<dbReference type="SUPFAM" id="SSF56112">
    <property type="entry name" value="Protein kinase-like (PK-like)"/>
    <property type="match status" value="1"/>
</dbReference>
<dbReference type="InterPro" id="IPR017441">
    <property type="entry name" value="Protein_kinase_ATP_BS"/>
</dbReference>
<dbReference type="Gene3D" id="3.30.200.20">
    <property type="entry name" value="Phosphorylase Kinase, domain 1"/>
    <property type="match status" value="1"/>
</dbReference>
<evidence type="ECO:0000256" key="6">
    <source>
        <dbReference type="PROSITE-ProRule" id="PRU10141"/>
    </source>
</evidence>
<evidence type="ECO:0000256" key="1">
    <source>
        <dbReference type="ARBA" id="ARBA00022527"/>
    </source>
</evidence>
<reference evidence="9 10" key="2">
    <citation type="submission" date="2024-07" db="EMBL/GenBank/DDBJ databases">
        <authorList>
            <person name="Akdeniz Z."/>
        </authorList>
    </citation>
    <scope>NUCLEOTIDE SEQUENCE [LARGE SCALE GENOMIC DNA]</scope>
</reference>
<dbReference type="PROSITE" id="PS50011">
    <property type="entry name" value="PROTEIN_KINASE_DOM"/>
    <property type="match status" value="1"/>
</dbReference>
<feature type="domain" description="Protein kinase" evidence="7">
    <location>
        <begin position="23"/>
        <end position="303"/>
    </location>
</feature>
<dbReference type="PANTHER" id="PTHR24345">
    <property type="entry name" value="SERINE/THREONINE-PROTEIN KINASE PLK"/>
    <property type="match status" value="1"/>
</dbReference>
<reference evidence="8" key="1">
    <citation type="submission" date="2023-06" db="EMBL/GenBank/DDBJ databases">
        <authorList>
            <person name="Kurt Z."/>
        </authorList>
    </citation>
    <scope>NUCLEOTIDE SEQUENCE</scope>
</reference>
<dbReference type="EMBL" id="CAXDID020000059">
    <property type="protein sequence ID" value="CAL6009127.1"/>
    <property type="molecule type" value="Genomic_DNA"/>
</dbReference>
<evidence type="ECO:0000313" key="9">
    <source>
        <dbReference type="EMBL" id="CAL6009127.1"/>
    </source>
</evidence>
<evidence type="ECO:0000313" key="10">
    <source>
        <dbReference type="Proteomes" id="UP001642409"/>
    </source>
</evidence>
<keyword evidence="5 6" id="KW-0067">ATP-binding</keyword>
<dbReference type="InterPro" id="IPR000719">
    <property type="entry name" value="Prot_kinase_dom"/>
</dbReference>
<name>A0AA86UV79_9EUKA</name>
<gene>
    <name evidence="9" type="ORF">HINF_LOCUS21447</name>
    <name evidence="8" type="ORF">HINF_LOCUS53626</name>
</gene>
<keyword evidence="4 8" id="KW-0418">Kinase</keyword>
<proteinExistence type="predicted"/>
<accession>A0AA86UV79</accession>
<dbReference type="InterPro" id="IPR008271">
    <property type="entry name" value="Ser/Thr_kinase_AS"/>
</dbReference>
<dbReference type="Gene3D" id="1.10.510.10">
    <property type="entry name" value="Transferase(Phosphotransferase) domain 1"/>
    <property type="match status" value="1"/>
</dbReference>
<evidence type="ECO:0000256" key="5">
    <source>
        <dbReference type="ARBA" id="ARBA00022840"/>
    </source>
</evidence>
<keyword evidence="1" id="KW-0723">Serine/threonine-protein kinase</keyword>
<dbReference type="Pfam" id="PF00069">
    <property type="entry name" value="Pkinase"/>
    <property type="match status" value="2"/>
</dbReference>
<keyword evidence="10" id="KW-1185">Reference proteome</keyword>
<comment type="caution">
    <text evidence="8">The sequence shown here is derived from an EMBL/GenBank/DDBJ whole genome shotgun (WGS) entry which is preliminary data.</text>
</comment>
<evidence type="ECO:0000256" key="2">
    <source>
        <dbReference type="ARBA" id="ARBA00022679"/>
    </source>
</evidence>
<dbReference type="GO" id="GO:0005634">
    <property type="term" value="C:nucleus"/>
    <property type="evidence" value="ECO:0007669"/>
    <property type="project" value="TreeGrafter"/>
</dbReference>
<evidence type="ECO:0000313" key="8">
    <source>
        <dbReference type="EMBL" id="CAI9965981.1"/>
    </source>
</evidence>